<sequence length="128" mass="14763">MESYHAIFGGIEVLGELWKDIRKNTALRSMSDFLMAVFEGFIKLEESFQRPEGDKSLAKSKSSSPLWNIALLPHYPNGHRELLLEAHTLLEIDRKLRERYADGLADDEEVITAVEERKPKVPRRESRP</sequence>
<dbReference type="AlphaFoldDB" id="A0A803PHJ5"/>
<proteinExistence type="predicted"/>
<reference evidence="1" key="2">
    <citation type="submission" date="2021-03" db="UniProtKB">
        <authorList>
            <consortium name="EnsemblPlants"/>
        </authorList>
    </citation>
    <scope>IDENTIFICATION</scope>
</reference>
<reference evidence="1" key="1">
    <citation type="submission" date="2018-11" db="EMBL/GenBank/DDBJ databases">
        <authorList>
            <person name="Grassa J C."/>
        </authorList>
    </citation>
    <scope>NUCLEOTIDE SEQUENCE [LARGE SCALE GENOMIC DNA]</scope>
</reference>
<accession>A0A803PHJ5</accession>
<name>A0A803PHJ5_CANSA</name>
<dbReference type="Proteomes" id="UP000596661">
    <property type="component" value="Chromosome 4"/>
</dbReference>
<dbReference type="Gramene" id="evm.model.04.468">
    <property type="protein sequence ID" value="cds.evm.model.04.468"/>
    <property type="gene ID" value="evm.TU.04.468"/>
</dbReference>
<protein>
    <submittedName>
        <fullName evidence="1">Uncharacterized protein</fullName>
    </submittedName>
</protein>
<evidence type="ECO:0000313" key="2">
    <source>
        <dbReference type="Proteomes" id="UP000596661"/>
    </source>
</evidence>
<keyword evidence="2" id="KW-1185">Reference proteome</keyword>
<dbReference type="EMBL" id="UZAU01000359">
    <property type="status" value="NOT_ANNOTATED_CDS"/>
    <property type="molecule type" value="Genomic_DNA"/>
</dbReference>
<evidence type="ECO:0000313" key="1">
    <source>
        <dbReference type="EnsemblPlants" id="cds.evm.model.04.468"/>
    </source>
</evidence>
<dbReference type="EnsemblPlants" id="evm.model.04.468">
    <property type="protein sequence ID" value="cds.evm.model.04.468"/>
    <property type="gene ID" value="evm.TU.04.468"/>
</dbReference>
<organism evidence="1 2">
    <name type="scientific">Cannabis sativa</name>
    <name type="common">Hemp</name>
    <name type="synonym">Marijuana</name>
    <dbReference type="NCBI Taxonomy" id="3483"/>
    <lineage>
        <taxon>Eukaryota</taxon>
        <taxon>Viridiplantae</taxon>
        <taxon>Streptophyta</taxon>
        <taxon>Embryophyta</taxon>
        <taxon>Tracheophyta</taxon>
        <taxon>Spermatophyta</taxon>
        <taxon>Magnoliopsida</taxon>
        <taxon>eudicotyledons</taxon>
        <taxon>Gunneridae</taxon>
        <taxon>Pentapetalae</taxon>
        <taxon>rosids</taxon>
        <taxon>fabids</taxon>
        <taxon>Rosales</taxon>
        <taxon>Cannabaceae</taxon>
        <taxon>Cannabis</taxon>
    </lineage>
</organism>